<organism evidence="4 5">
    <name type="scientific">Cryptococcus depauperatus CBS 7841</name>
    <dbReference type="NCBI Taxonomy" id="1295531"/>
    <lineage>
        <taxon>Eukaryota</taxon>
        <taxon>Fungi</taxon>
        <taxon>Dikarya</taxon>
        <taxon>Basidiomycota</taxon>
        <taxon>Agaricomycotina</taxon>
        <taxon>Tremellomycetes</taxon>
        <taxon>Tremellales</taxon>
        <taxon>Cryptococcaceae</taxon>
        <taxon>Cryptococcus</taxon>
    </lineage>
</organism>
<dbReference type="Pfam" id="PF00498">
    <property type="entry name" value="FHA"/>
    <property type="match status" value="1"/>
</dbReference>
<evidence type="ECO:0000313" key="5">
    <source>
        <dbReference type="Proteomes" id="UP000094043"/>
    </source>
</evidence>
<keyword evidence="2" id="KW-0472">Membrane</keyword>
<dbReference type="SMART" id="SM00240">
    <property type="entry name" value="FHA"/>
    <property type="match status" value="1"/>
</dbReference>
<dbReference type="InterPro" id="IPR000253">
    <property type="entry name" value="FHA_dom"/>
</dbReference>
<feature type="region of interest" description="Disordered" evidence="1">
    <location>
        <begin position="6"/>
        <end position="29"/>
    </location>
</feature>
<feature type="compositionally biased region" description="Basic and acidic residues" evidence="1">
    <location>
        <begin position="384"/>
        <end position="411"/>
    </location>
</feature>
<evidence type="ECO:0000256" key="2">
    <source>
        <dbReference type="SAM" id="Phobius"/>
    </source>
</evidence>
<evidence type="ECO:0000259" key="3">
    <source>
        <dbReference type="PROSITE" id="PS50006"/>
    </source>
</evidence>
<proteinExistence type="predicted"/>
<feature type="region of interest" description="Disordered" evidence="1">
    <location>
        <begin position="350"/>
        <end position="442"/>
    </location>
</feature>
<feature type="domain" description="FHA" evidence="3">
    <location>
        <begin position="60"/>
        <end position="116"/>
    </location>
</feature>
<dbReference type="GeneID" id="91086656"/>
<feature type="compositionally biased region" description="Basic and acidic residues" evidence="1">
    <location>
        <begin position="553"/>
        <end position="574"/>
    </location>
</feature>
<reference evidence="4" key="2">
    <citation type="journal article" date="2022" name="Elife">
        <title>Obligate sexual reproduction of a homothallic fungus closely related to the Cryptococcus pathogenic species complex.</title>
        <authorList>
            <person name="Passer A.R."/>
            <person name="Clancey S.A."/>
            <person name="Shea T."/>
            <person name="David-Palma M."/>
            <person name="Averette A.F."/>
            <person name="Boekhout T."/>
            <person name="Porcel B.M."/>
            <person name="Nowrousian M."/>
            <person name="Cuomo C.A."/>
            <person name="Sun S."/>
            <person name="Heitman J."/>
            <person name="Coelho M.A."/>
        </authorList>
    </citation>
    <scope>NUCLEOTIDE SEQUENCE</scope>
    <source>
        <strain evidence="4">CBS 7841</strain>
    </source>
</reference>
<evidence type="ECO:0000256" key="1">
    <source>
        <dbReference type="SAM" id="MobiDB-lite"/>
    </source>
</evidence>
<protein>
    <recommendedName>
        <fullName evidence="3">FHA domain-containing protein</fullName>
    </recommendedName>
</protein>
<dbReference type="PROSITE" id="PS50006">
    <property type="entry name" value="FHA_DOMAIN"/>
    <property type="match status" value="1"/>
</dbReference>
<dbReference type="Proteomes" id="UP000094043">
    <property type="component" value="Chromosome 3"/>
</dbReference>
<dbReference type="SUPFAM" id="SSF49879">
    <property type="entry name" value="SMAD/FHA domain"/>
    <property type="match status" value="1"/>
</dbReference>
<dbReference type="Gene3D" id="2.60.200.20">
    <property type="match status" value="1"/>
</dbReference>
<dbReference type="PANTHER" id="PTHR15715:SF37">
    <property type="entry name" value="LD47843P"/>
    <property type="match status" value="1"/>
</dbReference>
<gene>
    <name evidence="4" type="ORF">L203_102444</name>
</gene>
<dbReference type="InterPro" id="IPR008984">
    <property type="entry name" value="SMAD_FHA_dom_sf"/>
</dbReference>
<dbReference type="InterPro" id="IPR051176">
    <property type="entry name" value="Cent_Immune-Sig_Mod"/>
</dbReference>
<keyword evidence="2" id="KW-0812">Transmembrane</keyword>
<feature type="transmembrane region" description="Helical" evidence="2">
    <location>
        <begin position="737"/>
        <end position="757"/>
    </location>
</feature>
<reference evidence="4" key="3">
    <citation type="submission" date="2024-01" db="EMBL/GenBank/DDBJ databases">
        <authorList>
            <person name="Coelho M.A."/>
            <person name="David-Palma M."/>
            <person name="Shea T."/>
            <person name="Sun S."/>
            <person name="Cuomo C.A."/>
            <person name="Heitman J."/>
        </authorList>
    </citation>
    <scope>NUCLEOTIDE SEQUENCE</scope>
    <source>
        <strain evidence="4">CBS 7841</strain>
    </source>
</reference>
<keyword evidence="5" id="KW-1185">Reference proteome</keyword>
<feature type="region of interest" description="Disordered" evidence="1">
    <location>
        <begin position="671"/>
        <end position="734"/>
    </location>
</feature>
<keyword evidence="2" id="KW-1133">Transmembrane helix</keyword>
<feature type="compositionally biased region" description="Acidic residues" evidence="1">
    <location>
        <begin position="420"/>
        <end position="437"/>
    </location>
</feature>
<feature type="region of interest" description="Disordered" evidence="1">
    <location>
        <begin position="553"/>
        <end position="590"/>
    </location>
</feature>
<dbReference type="RefSeq" id="XP_066067967.1">
    <property type="nucleotide sequence ID" value="XM_066211870.1"/>
</dbReference>
<reference evidence="4" key="1">
    <citation type="submission" date="2016-06" db="EMBL/GenBank/DDBJ databases">
        <authorList>
            <person name="Cuomo C."/>
            <person name="Litvintseva A."/>
            <person name="Heitman J."/>
            <person name="Chen Y."/>
            <person name="Sun S."/>
            <person name="Springer D."/>
            <person name="Dromer F."/>
            <person name="Young S."/>
            <person name="Zeng Q."/>
            <person name="Chapman S."/>
            <person name="Gujja S."/>
            <person name="Saif S."/>
            <person name="Birren B."/>
        </authorList>
    </citation>
    <scope>NUCLEOTIDE SEQUENCE</scope>
    <source>
        <strain evidence="4">CBS 7841</strain>
    </source>
</reference>
<feature type="compositionally biased region" description="Basic and acidic residues" evidence="1">
    <location>
        <begin position="687"/>
        <end position="707"/>
    </location>
</feature>
<feature type="compositionally biased region" description="Polar residues" evidence="1">
    <location>
        <begin position="6"/>
        <end position="17"/>
    </location>
</feature>
<feature type="compositionally biased region" description="Acidic residues" evidence="1">
    <location>
        <begin position="367"/>
        <end position="376"/>
    </location>
</feature>
<feature type="compositionally biased region" description="Basic and acidic residues" evidence="1">
    <location>
        <begin position="715"/>
        <end position="727"/>
    </location>
</feature>
<dbReference type="PANTHER" id="PTHR15715">
    <property type="entry name" value="CENTROSOMAL PROTEIN OF 170 KDA"/>
    <property type="match status" value="1"/>
</dbReference>
<dbReference type="AlphaFoldDB" id="A0AAJ8JRX6"/>
<accession>A0AAJ8JRX6</accession>
<evidence type="ECO:0000313" key="4">
    <source>
        <dbReference type="EMBL" id="WVN87267.1"/>
    </source>
</evidence>
<feature type="compositionally biased region" description="Acidic residues" evidence="1">
    <location>
        <begin position="575"/>
        <end position="590"/>
    </location>
</feature>
<dbReference type="KEGG" id="cdep:91086656"/>
<dbReference type="GO" id="GO:0005737">
    <property type="term" value="C:cytoplasm"/>
    <property type="evidence" value="ECO:0007669"/>
    <property type="project" value="TreeGrafter"/>
</dbReference>
<name>A0AAJ8JRX6_9TREE</name>
<dbReference type="EMBL" id="CP143786">
    <property type="protein sequence ID" value="WVN87267.1"/>
    <property type="molecule type" value="Genomic_DNA"/>
</dbReference>
<sequence>MQHQYLSSLNQHGSIPGNQGGDPHGQMDLPWGAPFPSLHLWPIQDTFQMKMIHLPEGQRVKVGRQTNNKTVPGERNAYFDSKVLSRLHAEIWEQNGKILIKDIRSSNGTFINSERLSPEGVESDPVEIKSEDQIEFGIDIVSDDNRTIVHHRVAAKAYCVFNEEDAARSARELAAYQHDNPRMRRIPQEMHHQVVNPMAHMGPAMMSGGGKAGSLSFDHVLSKLQAELHASKETGAELQNLATTFTGIQDTLSGGVPPSQNGSAAQYIPPQFRSTSAEAQAALAGPHGQEAAAFIALQAQLNETQSNLSGYLGKIQYLETQLKEHEVVKADVQSMKEQMEYTKREMDMVLAGHRGRPLERKGNGNPELEEDVDDDDARSVATVMDDKETEDRVRERRRAEKRQRHEREQVERPSTPEPTVLDDDEDEKTGEMGEFDADATSSGGLTAREKEMLEQNNHLVFQINTLSTEITEALSLSRALQSQHTEAMSAVKLLTERISSLEDGLSSKINEEVSKAEERWESWRVRFEESWKKERNGWEKERERLRGVVREWEEASRRAHEEEEERRENERLSEDEFIDEEEGDDDNNDIEIEETNGQLDVEWEEVSSNQLTLSPARKIKRRRPSHKTVLAVRALKAVADGDSSIVSTTPKGVVDLDSEALRPILIKRSKKTKRNGDLSRNGSDRTLTLDKSRDGDGDEHCGEKDSSESGLESQDTLKKEHKVERKETRKKVQQQVVQPQTVVGVLVVAIVVGAFWYKSKE</sequence>